<name>A0A218W601_PUNGR</name>
<dbReference type="AlphaFoldDB" id="A0A218W601"/>
<proteinExistence type="predicted"/>
<protein>
    <submittedName>
        <fullName evidence="1">Uncharacterized protein</fullName>
    </submittedName>
</protein>
<gene>
    <name evidence="1" type="ORF">CDL15_Pgr010856</name>
</gene>
<reference evidence="2" key="1">
    <citation type="journal article" date="2017" name="Plant J.">
        <title>The pomegranate (Punica granatum L.) genome and the genomics of punicalagin biosynthesis.</title>
        <authorList>
            <person name="Qin G."/>
            <person name="Xu C."/>
            <person name="Ming R."/>
            <person name="Tang H."/>
            <person name="Guyot R."/>
            <person name="Kramer E.M."/>
            <person name="Hu Y."/>
            <person name="Yi X."/>
            <person name="Qi Y."/>
            <person name="Xu X."/>
            <person name="Gao Z."/>
            <person name="Pan H."/>
            <person name="Jian J."/>
            <person name="Tian Y."/>
            <person name="Yue Z."/>
            <person name="Xu Y."/>
        </authorList>
    </citation>
    <scope>NUCLEOTIDE SEQUENCE [LARGE SCALE GENOMIC DNA]</scope>
    <source>
        <strain evidence="2">cv. Dabenzi</strain>
    </source>
</reference>
<dbReference type="Proteomes" id="UP000197138">
    <property type="component" value="Unassembled WGS sequence"/>
</dbReference>
<comment type="caution">
    <text evidence="1">The sequence shown here is derived from an EMBL/GenBank/DDBJ whole genome shotgun (WGS) entry which is preliminary data.</text>
</comment>
<accession>A0A218W601</accession>
<dbReference type="EMBL" id="MTKT01005370">
    <property type="protein sequence ID" value="OWM67918.1"/>
    <property type="molecule type" value="Genomic_DNA"/>
</dbReference>
<organism evidence="1 2">
    <name type="scientific">Punica granatum</name>
    <name type="common">Pomegranate</name>
    <dbReference type="NCBI Taxonomy" id="22663"/>
    <lineage>
        <taxon>Eukaryota</taxon>
        <taxon>Viridiplantae</taxon>
        <taxon>Streptophyta</taxon>
        <taxon>Embryophyta</taxon>
        <taxon>Tracheophyta</taxon>
        <taxon>Spermatophyta</taxon>
        <taxon>Magnoliopsida</taxon>
        <taxon>eudicotyledons</taxon>
        <taxon>Gunneridae</taxon>
        <taxon>Pentapetalae</taxon>
        <taxon>rosids</taxon>
        <taxon>malvids</taxon>
        <taxon>Myrtales</taxon>
        <taxon>Lythraceae</taxon>
        <taxon>Punica</taxon>
    </lineage>
</organism>
<evidence type="ECO:0000313" key="2">
    <source>
        <dbReference type="Proteomes" id="UP000197138"/>
    </source>
</evidence>
<evidence type="ECO:0000313" key="1">
    <source>
        <dbReference type="EMBL" id="OWM67918.1"/>
    </source>
</evidence>
<sequence>MQTPSTSDPTLSVASSSLLFCPALPSACQPDPSPGPPPLRLPLPCNSYALPLAPLTPLAFPDHILYTLPEPPVAEISPHTRC</sequence>